<evidence type="ECO:0000313" key="8">
    <source>
        <dbReference type="EMBL" id="QNN60715.1"/>
    </source>
</evidence>
<dbReference type="CDD" id="cd00430">
    <property type="entry name" value="PLPDE_III_AR"/>
    <property type="match status" value="1"/>
</dbReference>
<gene>
    <name evidence="8" type="primary">alr</name>
    <name evidence="8" type="ORF">H9L01_10180</name>
</gene>
<dbReference type="GO" id="GO:0005829">
    <property type="term" value="C:cytosol"/>
    <property type="evidence" value="ECO:0007669"/>
    <property type="project" value="TreeGrafter"/>
</dbReference>
<dbReference type="InterPro" id="IPR000821">
    <property type="entry name" value="Ala_racemase"/>
</dbReference>
<dbReference type="PRINTS" id="PR00992">
    <property type="entry name" value="ALARACEMASE"/>
</dbReference>
<feature type="binding site" evidence="4 6">
    <location>
        <position position="134"/>
    </location>
    <ligand>
        <name>substrate</name>
    </ligand>
</feature>
<keyword evidence="3 4" id="KW-0413">Isomerase</keyword>
<sequence length="373" mass="41511">MIDSVNVIVDEAAIEHNTKLLRQTLKPETKIISVIKANGYGCGLTQVAHTCEKLGIDMLAVLDVDQAVDLRNDGITLPIILLGATLESNFQYLIDFDLTQAVINMEYAHKLDAFAKANNTKIKGHIKVDTGLNRLGLKTYEEVRSCYDLEGLDITGIYSHFVEAQSYDGDATEFSKNQIRRFNEVLEKLHDEGIDTKMTHMQNSPSIIHFGDLGYSAVRCGMVMFGLYHPSQLNESLHDGYKPVLSMEARICMVKEIKKGEFVGYGRTFTATQDMKLATVTAGYCDGVMKSLSLNGGGVMVNGHHCPITGDIAMSQFMIDVTGIDCEVEDKVMIFGHEDQTIYDYIQITGQSINELISLIRYTVPRIYVNPIK</sequence>
<feature type="active site" description="Proton acceptor; specific for L-alanine" evidence="4">
    <location>
        <position position="265"/>
    </location>
</feature>
<proteinExistence type="inferred from homology"/>
<evidence type="ECO:0000256" key="5">
    <source>
        <dbReference type="PIRSR" id="PIRSR600821-50"/>
    </source>
</evidence>
<dbReference type="InterPro" id="IPR009006">
    <property type="entry name" value="Ala_racemase/Decarboxylase_C"/>
</dbReference>
<organism evidence="8 9">
    <name type="scientific">Erysipelothrix inopinata</name>
    <dbReference type="NCBI Taxonomy" id="225084"/>
    <lineage>
        <taxon>Bacteria</taxon>
        <taxon>Bacillati</taxon>
        <taxon>Bacillota</taxon>
        <taxon>Erysipelotrichia</taxon>
        <taxon>Erysipelotrichales</taxon>
        <taxon>Erysipelotrichaceae</taxon>
        <taxon>Erysipelothrix</taxon>
    </lineage>
</organism>
<accession>A0A7G9RYP0</accession>
<comment type="pathway">
    <text evidence="4">Amino-acid biosynthesis; D-alanine biosynthesis; D-alanine from L-alanine: step 1/1.</text>
</comment>
<comment type="similarity">
    <text evidence="4">Belongs to the alanine racemase family.</text>
</comment>
<dbReference type="FunFam" id="3.20.20.10:FF:000002">
    <property type="entry name" value="Alanine racemase"/>
    <property type="match status" value="1"/>
</dbReference>
<dbReference type="GO" id="GO:0030632">
    <property type="term" value="P:D-alanine biosynthetic process"/>
    <property type="evidence" value="ECO:0007669"/>
    <property type="project" value="UniProtKB-UniRule"/>
</dbReference>
<comment type="function">
    <text evidence="4">Catalyzes the interconversion of L-alanine and D-alanine. May also act on other amino acids.</text>
</comment>
<dbReference type="InterPro" id="IPR011079">
    <property type="entry name" value="Ala_racemase_C"/>
</dbReference>
<comment type="catalytic activity">
    <reaction evidence="4">
        <text>L-alanine = D-alanine</text>
        <dbReference type="Rhea" id="RHEA:20249"/>
        <dbReference type="ChEBI" id="CHEBI:57416"/>
        <dbReference type="ChEBI" id="CHEBI:57972"/>
        <dbReference type="EC" id="5.1.1.1"/>
    </reaction>
</comment>
<evidence type="ECO:0000259" key="7">
    <source>
        <dbReference type="SMART" id="SM01005"/>
    </source>
</evidence>
<dbReference type="InterPro" id="IPR029066">
    <property type="entry name" value="PLP-binding_barrel"/>
</dbReference>
<evidence type="ECO:0000313" key="9">
    <source>
        <dbReference type="Proteomes" id="UP000515928"/>
    </source>
</evidence>
<dbReference type="Pfam" id="PF00842">
    <property type="entry name" value="Ala_racemase_C"/>
    <property type="match status" value="1"/>
</dbReference>
<comment type="cofactor">
    <cofactor evidence="1 4 5">
        <name>pyridoxal 5'-phosphate</name>
        <dbReference type="ChEBI" id="CHEBI:597326"/>
    </cofactor>
</comment>
<feature type="active site" description="Proton acceptor; specific for D-alanine" evidence="4">
    <location>
        <position position="36"/>
    </location>
</feature>
<dbReference type="GO" id="GO:0008784">
    <property type="term" value="F:alanine racemase activity"/>
    <property type="evidence" value="ECO:0007669"/>
    <property type="project" value="UniProtKB-UniRule"/>
</dbReference>
<dbReference type="GO" id="GO:0030170">
    <property type="term" value="F:pyridoxal phosphate binding"/>
    <property type="evidence" value="ECO:0007669"/>
    <property type="project" value="UniProtKB-UniRule"/>
</dbReference>
<evidence type="ECO:0000256" key="2">
    <source>
        <dbReference type="ARBA" id="ARBA00022898"/>
    </source>
</evidence>
<evidence type="ECO:0000256" key="4">
    <source>
        <dbReference type="HAMAP-Rule" id="MF_01201"/>
    </source>
</evidence>
<feature type="binding site" evidence="4 6">
    <location>
        <position position="314"/>
    </location>
    <ligand>
        <name>substrate</name>
    </ligand>
</feature>
<dbReference type="NCBIfam" id="TIGR00492">
    <property type="entry name" value="alr"/>
    <property type="match status" value="1"/>
</dbReference>
<dbReference type="InterPro" id="IPR001608">
    <property type="entry name" value="Ala_racemase_N"/>
</dbReference>
<keyword evidence="2 4" id="KW-0663">Pyridoxal phosphate</keyword>
<evidence type="ECO:0000256" key="1">
    <source>
        <dbReference type="ARBA" id="ARBA00001933"/>
    </source>
</evidence>
<dbReference type="Gene3D" id="3.20.20.10">
    <property type="entry name" value="Alanine racemase"/>
    <property type="match status" value="1"/>
</dbReference>
<evidence type="ECO:0000256" key="6">
    <source>
        <dbReference type="PIRSR" id="PIRSR600821-52"/>
    </source>
</evidence>
<dbReference type="Pfam" id="PF01168">
    <property type="entry name" value="Ala_racemase_N"/>
    <property type="match status" value="1"/>
</dbReference>
<dbReference type="GO" id="GO:0009252">
    <property type="term" value="P:peptidoglycan biosynthetic process"/>
    <property type="evidence" value="ECO:0007669"/>
    <property type="project" value="TreeGrafter"/>
</dbReference>
<name>A0A7G9RYP0_9FIRM</name>
<dbReference type="EC" id="5.1.1.1" evidence="4"/>
<dbReference type="AlphaFoldDB" id="A0A7G9RYP0"/>
<keyword evidence="9" id="KW-1185">Reference proteome</keyword>
<protein>
    <recommendedName>
        <fullName evidence="4">Alanine racemase</fullName>
        <ecNumber evidence="4">5.1.1.1</ecNumber>
    </recommendedName>
</protein>
<dbReference type="EMBL" id="CP060715">
    <property type="protein sequence ID" value="QNN60715.1"/>
    <property type="molecule type" value="Genomic_DNA"/>
</dbReference>
<feature type="modified residue" description="N6-(pyridoxal phosphate)lysine" evidence="4 5">
    <location>
        <position position="36"/>
    </location>
</feature>
<dbReference type="Gene3D" id="2.40.37.10">
    <property type="entry name" value="Lyase, Ornithine Decarboxylase, Chain A, domain 1"/>
    <property type="match status" value="1"/>
</dbReference>
<dbReference type="RefSeq" id="WP_187533838.1">
    <property type="nucleotide sequence ID" value="NZ_CBCSHU010000023.1"/>
</dbReference>
<dbReference type="PANTHER" id="PTHR30511">
    <property type="entry name" value="ALANINE RACEMASE"/>
    <property type="match status" value="1"/>
</dbReference>
<dbReference type="Proteomes" id="UP000515928">
    <property type="component" value="Chromosome"/>
</dbReference>
<dbReference type="SUPFAM" id="SSF51419">
    <property type="entry name" value="PLP-binding barrel"/>
    <property type="match status" value="1"/>
</dbReference>
<dbReference type="InterPro" id="IPR020622">
    <property type="entry name" value="Ala_racemase_pyridoxalP-BS"/>
</dbReference>
<evidence type="ECO:0000256" key="3">
    <source>
        <dbReference type="ARBA" id="ARBA00023235"/>
    </source>
</evidence>
<dbReference type="KEGG" id="eio:H9L01_10180"/>
<feature type="domain" description="Alanine racemase C-terminal" evidence="7">
    <location>
        <begin position="244"/>
        <end position="369"/>
    </location>
</feature>
<dbReference type="PROSITE" id="PS00395">
    <property type="entry name" value="ALANINE_RACEMASE"/>
    <property type="match status" value="1"/>
</dbReference>
<dbReference type="SUPFAM" id="SSF50621">
    <property type="entry name" value="Alanine racemase C-terminal domain-like"/>
    <property type="match status" value="1"/>
</dbReference>
<dbReference type="PANTHER" id="PTHR30511:SF0">
    <property type="entry name" value="ALANINE RACEMASE, CATABOLIC-RELATED"/>
    <property type="match status" value="1"/>
</dbReference>
<reference evidence="8 9" key="1">
    <citation type="submission" date="2020-08" db="EMBL/GenBank/DDBJ databases">
        <title>Genome sequence of Erysipelothrix inopinata DSM 15511T.</title>
        <authorList>
            <person name="Hyun D.-W."/>
            <person name="Bae J.-W."/>
        </authorList>
    </citation>
    <scope>NUCLEOTIDE SEQUENCE [LARGE SCALE GENOMIC DNA]</scope>
    <source>
        <strain evidence="8 9">DSM 15511</strain>
    </source>
</reference>
<dbReference type="SMART" id="SM01005">
    <property type="entry name" value="Ala_racemase_C"/>
    <property type="match status" value="1"/>
</dbReference>
<dbReference type="UniPathway" id="UPA00042">
    <property type="reaction ID" value="UER00497"/>
</dbReference>
<dbReference type="HAMAP" id="MF_01201">
    <property type="entry name" value="Ala_racemase"/>
    <property type="match status" value="1"/>
</dbReference>